<name>A0A0B1SIP7_OESDE</name>
<proteinExistence type="predicted"/>
<dbReference type="AlphaFoldDB" id="A0A0B1SIP7"/>
<dbReference type="EMBL" id="KN575333">
    <property type="protein sequence ID" value="KHJ83075.1"/>
    <property type="molecule type" value="Genomic_DNA"/>
</dbReference>
<protein>
    <submittedName>
        <fullName evidence="1">Uncharacterized protein</fullName>
    </submittedName>
</protein>
<evidence type="ECO:0000313" key="1">
    <source>
        <dbReference type="EMBL" id="KHJ83075.1"/>
    </source>
</evidence>
<reference evidence="1 2" key="1">
    <citation type="submission" date="2014-03" db="EMBL/GenBank/DDBJ databases">
        <title>Draft genome of the hookworm Oesophagostomum dentatum.</title>
        <authorList>
            <person name="Mitreva M."/>
        </authorList>
    </citation>
    <scope>NUCLEOTIDE SEQUENCE [LARGE SCALE GENOMIC DNA]</scope>
    <source>
        <strain evidence="1 2">OD-Hann</strain>
    </source>
</reference>
<evidence type="ECO:0000313" key="2">
    <source>
        <dbReference type="Proteomes" id="UP000053660"/>
    </source>
</evidence>
<dbReference type="Proteomes" id="UP000053660">
    <property type="component" value="Unassembled WGS sequence"/>
</dbReference>
<gene>
    <name evidence="1" type="ORF">OESDEN_17229</name>
</gene>
<accession>A0A0B1SIP7</accession>
<keyword evidence="2" id="KW-1185">Reference proteome</keyword>
<sequence length="84" mass="9784">MLSRTAYIRCRLQNAQCISEFFKSHEDSALLYFGHCTKLLRVLGESGLKDMNTPFIVKRKHSEKCLRGPPKRAAAREKEWIFPE</sequence>
<organism evidence="1 2">
    <name type="scientific">Oesophagostomum dentatum</name>
    <name type="common">Nodular worm</name>
    <dbReference type="NCBI Taxonomy" id="61180"/>
    <lineage>
        <taxon>Eukaryota</taxon>
        <taxon>Metazoa</taxon>
        <taxon>Ecdysozoa</taxon>
        <taxon>Nematoda</taxon>
        <taxon>Chromadorea</taxon>
        <taxon>Rhabditida</taxon>
        <taxon>Rhabditina</taxon>
        <taxon>Rhabditomorpha</taxon>
        <taxon>Strongyloidea</taxon>
        <taxon>Strongylidae</taxon>
        <taxon>Oesophagostomum</taxon>
    </lineage>
</organism>